<keyword evidence="1" id="KW-0812">Transmembrane</keyword>
<accession>A0A3P7UZK2</accession>
<organism evidence="3 4">
    <name type="scientific">Heligmosomoides polygyrus</name>
    <name type="common">Parasitic roundworm</name>
    <dbReference type="NCBI Taxonomy" id="6339"/>
    <lineage>
        <taxon>Eukaryota</taxon>
        <taxon>Metazoa</taxon>
        <taxon>Ecdysozoa</taxon>
        <taxon>Nematoda</taxon>
        <taxon>Chromadorea</taxon>
        <taxon>Rhabditida</taxon>
        <taxon>Rhabditina</taxon>
        <taxon>Rhabditomorpha</taxon>
        <taxon>Strongyloidea</taxon>
        <taxon>Heligmosomidae</taxon>
        <taxon>Heligmosomoides</taxon>
    </lineage>
</organism>
<dbReference type="Proteomes" id="UP000050761">
    <property type="component" value="Unassembled WGS sequence"/>
</dbReference>
<feature type="transmembrane region" description="Helical" evidence="1">
    <location>
        <begin position="122"/>
        <end position="142"/>
    </location>
</feature>
<feature type="transmembrane region" description="Helical" evidence="1">
    <location>
        <begin position="23"/>
        <end position="40"/>
    </location>
</feature>
<feature type="transmembrane region" description="Helical" evidence="1">
    <location>
        <begin position="60"/>
        <end position="82"/>
    </location>
</feature>
<keyword evidence="1" id="KW-1133">Transmembrane helix</keyword>
<evidence type="ECO:0000313" key="3">
    <source>
        <dbReference type="Proteomes" id="UP000050761"/>
    </source>
</evidence>
<evidence type="ECO:0000313" key="2">
    <source>
        <dbReference type="EMBL" id="VDO28394.1"/>
    </source>
</evidence>
<dbReference type="OrthoDB" id="6234762at2759"/>
<dbReference type="Pfam" id="PF23408">
    <property type="entry name" value="TMEM126_like"/>
    <property type="match status" value="1"/>
</dbReference>
<proteinExistence type="predicted"/>
<sequence length="203" mass="22896">YALCFFDSIIHCSNGTTYSQRSFFSVLNYLPFNLFQMLVVPEVFTEKRPCSSCVLTRNVAIALGTGIALPLLSTPYLCYYVVPNRLNTLQMLQRQSKKFPAVTNYLDFLALSWEGGRTARSMLIKLIPFQVAVAAISTYALLWGRDRIFDTLDADPDFAREVLIEVQSKPSLKQRMLDFLHGIPILGDITGNASPESERVRVN</sequence>
<dbReference type="InterPro" id="IPR057591">
    <property type="entry name" value="TMEM126-like"/>
</dbReference>
<accession>A0A183F9G1</accession>
<reference evidence="2 3" key="1">
    <citation type="submission" date="2018-11" db="EMBL/GenBank/DDBJ databases">
        <authorList>
            <consortium name="Pathogen Informatics"/>
        </authorList>
    </citation>
    <scope>NUCLEOTIDE SEQUENCE [LARGE SCALE GENOMIC DNA]</scope>
</reference>
<reference evidence="4" key="2">
    <citation type="submission" date="2019-09" db="UniProtKB">
        <authorList>
            <consortium name="WormBaseParasite"/>
        </authorList>
    </citation>
    <scope>IDENTIFICATION</scope>
</reference>
<name>A0A183F9G1_HELPZ</name>
<gene>
    <name evidence="2" type="ORF">HPBE_LOCUS2804</name>
</gene>
<keyword evidence="3" id="KW-1185">Reference proteome</keyword>
<dbReference type="EMBL" id="UZAH01004988">
    <property type="protein sequence ID" value="VDO28394.1"/>
    <property type="molecule type" value="Genomic_DNA"/>
</dbReference>
<evidence type="ECO:0000256" key="1">
    <source>
        <dbReference type="SAM" id="Phobius"/>
    </source>
</evidence>
<evidence type="ECO:0000313" key="4">
    <source>
        <dbReference type="WBParaSite" id="HPBE_0000280301-mRNA-1"/>
    </source>
</evidence>
<dbReference type="WBParaSite" id="HPBE_0000280301-mRNA-1">
    <property type="protein sequence ID" value="HPBE_0000280301-mRNA-1"/>
    <property type="gene ID" value="HPBE_0000280301"/>
</dbReference>
<protein>
    <submittedName>
        <fullName evidence="4">Transmembrane protein</fullName>
    </submittedName>
</protein>
<keyword evidence="1" id="KW-0472">Membrane</keyword>
<dbReference type="AlphaFoldDB" id="A0A183F9G1"/>